<proteinExistence type="predicted"/>
<dbReference type="AlphaFoldDB" id="W7JDQ3"/>
<reference evidence="2 3" key="1">
    <citation type="submission" date="2013-02" db="EMBL/GenBank/DDBJ databases">
        <title>The Genome Sequence of Plasmodium falciparum UGT5.1.</title>
        <authorList>
            <consortium name="The Broad Institute Genome Sequencing Platform"/>
            <consortium name="The Broad Institute Genome Sequencing Center for Infectious Disease"/>
            <person name="Neafsey D."/>
            <person name="Cheeseman I."/>
            <person name="Volkman S."/>
            <person name="Adams J."/>
            <person name="Walker B."/>
            <person name="Young S.K."/>
            <person name="Zeng Q."/>
            <person name="Gargeya S."/>
            <person name="Fitzgerald M."/>
            <person name="Haas B."/>
            <person name="Abouelleil A."/>
            <person name="Alvarado L."/>
            <person name="Arachchi H.M."/>
            <person name="Berlin A.M."/>
            <person name="Chapman S.B."/>
            <person name="Dewar J."/>
            <person name="Goldberg J."/>
            <person name="Griggs A."/>
            <person name="Gujja S."/>
            <person name="Hansen M."/>
            <person name="Howarth C."/>
            <person name="Imamovic A."/>
            <person name="Larimer J."/>
            <person name="McCowan C."/>
            <person name="Murphy C."/>
            <person name="Neiman D."/>
            <person name="Pearson M."/>
            <person name="Priest M."/>
            <person name="Roberts A."/>
            <person name="Saif S."/>
            <person name="Shea T."/>
            <person name="Sisk P."/>
            <person name="Sykes S."/>
            <person name="Wortman J."/>
            <person name="Nusbaum C."/>
            <person name="Birren B."/>
        </authorList>
    </citation>
    <scope>NUCLEOTIDE SEQUENCE [LARGE SCALE GENOMIC DNA]</scope>
    <source>
        <strain evidence="2 3">UGT5.1</strain>
    </source>
</reference>
<dbReference type="EMBL" id="KE124537">
    <property type="protein sequence ID" value="EWC76985.1"/>
    <property type="molecule type" value="Genomic_DNA"/>
</dbReference>
<accession>W7JDQ3</accession>
<gene>
    <name evidence="2" type="ORF">C923_02319</name>
</gene>
<organism evidence="2 3">
    <name type="scientific">Plasmodium falciparum UGT5.1</name>
    <dbReference type="NCBI Taxonomy" id="1237627"/>
    <lineage>
        <taxon>Eukaryota</taxon>
        <taxon>Sar</taxon>
        <taxon>Alveolata</taxon>
        <taxon>Apicomplexa</taxon>
        <taxon>Aconoidasida</taxon>
        <taxon>Haemosporida</taxon>
        <taxon>Plasmodiidae</taxon>
        <taxon>Plasmodium</taxon>
        <taxon>Plasmodium (Laverania)</taxon>
    </lineage>
</organism>
<evidence type="ECO:0000313" key="3">
    <source>
        <dbReference type="Proteomes" id="UP000030697"/>
    </source>
</evidence>
<keyword evidence="1" id="KW-0472">Membrane</keyword>
<feature type="transmembrane region" description="Helical" evidence="1">
    <location>
        <begin position="29"/>
        <end position="48"/>
    </location>
</feature>
<keyword evidence="1" id="KW-1133">Transmembrane helix</keyword>
<sequence length="63" mass="7842">MQLKILYSTFCPCPPNKKYANINKEKDHFFFFFLLMIIFFIKHLTLYIKPNYTFRIFLIYNHL</sequence>
<evidence type="ECO:0000256" key="1">
    <source>
        <dbReference type="SAM" id="Phobius"/>
    </source>
</evidence>
<protein>
    <submittedName>
        <fullName evidence="2">Uncharacterized protein</fullName>
    </submittedName>
</protein>
<evidence type="ECO:0000313" key="2">
    <source>
        <dbReference type="EMBL" id="EWC76985.1"/>
    </source>
</evidence>
<keyword evidence="1" id="KW-0812">Transmembrane</keyword>
<dbReference type="Proteomes" id="UP000030697">
    <property type="component" value="Unassembled WGS sequence"/>
</dbReference>
<name>W7JDQ3_PLAFA</name>